<protein>
    <submittedName>
        <fullName evidence="1">Uncharacterized protein</fullName>
    </submittedName>
</protein>
<dbReference type="RefSeq" id="WP_066084707.1">
    <property type="nucleotide sequence ID" value="NZ_LRVM01000002.1"/>
</dbReference>
<sequence>MSSFLRRETKREVHILGQGYTVDFGRDAIALIFKKVQGEFEQIENKDRGDLGQAECFHEMQNEEKTVLKRAIGEILDCSEGVHNIFQGEDTIVLHRDIYTYLVEEYIDVMRKKSPYDVERIEGL</sequence>
<dbReference type="AlphaFoldDB" id="A0A136WG69"/>
<dbReference type="STRING" id="36847.CLNEO_07300"/>
<dbReference type="OrthoDB" id="9904329at2"/>
<comment type="caution">
    <text evidence="1">The sequence shown here is derived from an EMBL/GenBank/DDBJ whole genome shotgun (WGS) entry which is preliminary data.</text>
</comment>
<gene>
    <name evidence="1" type="ORF">CLNEO_07300</name>
</gene>
<keyword evidence="2" id="KW-1185">Reference proteome</keyword>
<accession>A0A136WG69</accession>
<dbReference type="EMBL" id="LRVM01000002">
    <property type="protein sequence ID" value="KXL53504.1"/>
    <property type="molecule type" value="Genomic_DNA"/>
</dbReference>
<evidence type="ECO:0000313" key="2">
    <source>
        <dbReference type="Proteomes" id="UP000070539"/>
    </source>
</evidence>
<evidence type="ECO:0000313" key="1">
    <source>
        <dbReference type="EMBL" id="KXL53504.1"/>
    </source>
</evidence>
<proteinExistence type="predicted"/>
<dbReference type="Proteomes" id="UP000070539">
    <property type="component" value="Unassembled WGS sequence"/>
</dbReference>
<name>A0A136WG69_9FIRM</name>
<reference evidence="1 2" key="1">
    <citation type="submission" date="2016-01" db="EMBL/GenBank/DDBJ databases">
        <title>Genome sequence of Clostridium neopropionicum X4, DSM-3847.</title>
        <authorList>
            <person name="Poehlein A."/>
            <person name="Beck M.H."/>
            <person name="Bengelsdorf F.R."/>
            <person name="Daniel R."/>
            <person name="Duerre P."/>
        </authorList>
    </citation>
    <scope>NUCLEOTIDE SEQUENCE [LARGE SCALE GENOMIC DNA]</scope>
    <source>
        <strain evidence="1 2">DSM-3847</strain>
    </source>
</reference>
<organism evidence="1 2">
    <name type="scientific">Anaerotignum neopropionicum</name>
    <dbReference type="NCBI Taxonomy" id="36847"/>
    <lineage>
        <taxon>Bacteria</taxon>
        <taxon>Bacillati</taxon>
        <taxon>Bacillota</taxon>
        <taxon>Clostridia</taxon>
        <taxon>Lachnospirales</taxon>
        <taxon>Anaerotignaceae</taxon>
        <taxon>Anaerotignum</taxon>
    </lineage>
</organism>